<evidence type="ECO:0000256" key="1">
    <source>
        <dbReference type="SAM" id="MobiDB-lite"/>
    </source>
</evidence>
<proteinExistence type="predicted"/>
<dbReference type="AlphaFoldDB" id="A0A0K1Q6P2"/>
<accession>A0A0K1Q6P2</accession>
<reference evidence="3 4" key="1">
    <citation type="submission" date="2015-08" db="EMBL/GenBank/DDBJ databases">
        <authorList>
            <person name="Babu N.S."/>
            <person name="Beckwith C.J."/>
            <person name="Beseler K.G."/>
            <person name="Brison A."/>
            <person name="Carone J.V."/>
            <person name="Caskin T.P."/>
            <person name="Diamond M."/>
            <person name="Durham M.E."/>
            <person name="Foxe J.M."/>
            <person name="Go M."/>
            <person name="Henderson B.A."/>
            <person name="Jones I.B."/>
            <person name="McGettigan J.A."/>
            <person name="Micheletti S.J."/>
            <person name="Nasrallah M.E."/>
            <person name="Ortiz D."/>
            <person name="Piller C.R."/>
            <person name="Privatt S.R."/>
            <person name="Schneider S.L."/>
            <person name="Sharp S."/>
            <person name="Smith T.C."/>
            <person name="Stanton J.D."/>
            <person name="Ullery H.E."/>
            <person name="Wilson R.J."/>
            <person name="Serrano M.G."/>
            <person name="Buck G."/>
            <person name="Lee V."/>
            <person name="Wang Y."/>
            <person name="Carvalho R."/>
            <person name="Voegtly L."/>
            <person name="Shi R."/>
            <person name="Duckworth R."/>
            <person name="Johnson A."/>
            <person name="Loviza R."/>
            <person name="Walstead R."/>
            <person name="Shah Z."/>
            <person name="Kiflezghi M."/>
            <person name="Wade K."/>
            <person name="Ball S.L."/>
            <person name="Bradley K.W."/>
            <person name="Asai D.J."/>
            <person name="Bowman C.A."/>
            <person name="Russell D.A."/>
            <person name="Pope W.H."/>
            <person name="Jacobs-Sera D."/>
            <person name="Hendrix R.W."/>
            <person name="Hatfull G.F."/>
        </authorList>
    </citation>
    <scope>NUCLEOTIDE SEQUENCE [LARGE SCALE GENOMIC DNA]</scope>
    <source>
        <strain evidence="3 4">DSM 27648</strain>
    </source>
</reference>
<keyword evidence="4" id="KW-1185">Reference proteome</keyword>
<evidence type="ECO:0000313" key="3">
    <source>
        <dbReference type="EMBL" id="AKV01080.1"/>
    </source>
</evidence>
<evidence type="ECO:0008006" key="5">
    <source>
        <dbReference type="Google" id="ProtNLM"/>
    </source>
</evidence>
<dbReference type="KEGG" id="llu:AKJ09_07743"/>
<feature type="region of interest" description="Disordered" evidence="1">
    <location>
        <begin position="24"/>
        <end position="74"/>
    </location>
</feature>
<gene>
    <name evidence="3" type="ORF">AKJ09_07743</name>
</gene>
<sequence length="212" mass="21366">MQKRLPFLGLLVVAAFVPVACSKEQPPPAAPTADAGVWGDAGQGTPWMPPSASASAPSPMTSSSVAPAPSASASAPNVLNDATDVAIDLAIKTAANTSAPGMNPDGQPGRATLAEGEHFAMVVNLQPNLCYSVVGFSPTGGVSQLEVKLMAPPLYNIQAGASGANDKNTPIIGKGKANALCPLLPIAVPYKIDVAAKKGSGRIGVQLYARAK</sequence>
<dbReference type="EMBL" id="CP012333">
    <property type="protein sequence ID" value="AKV01080.1"/>
    <property type="molecule type" value="Genomic_DNA"/>
</dbReference>
<dbReference type="RefSeq" id="WP_146652245.1">
    <property type="nucleotide sequence ID" value="NZ_CP012333.1"/>
</dbReference>
<feature type="chain" id="PRO_5005466699" description="Lipoprotein" evidence="2">
    <location>
        <begin position="23"/>
        <end position="212"/>
    </location>
</feature>
<dbReference type="Proteomes" id="UP000064967">
    <property type="component" value="Chromosome"/>
</dbReference>
<name>A0A0K1Q6P2_9BACT</name>
<evidence type="ECO:0000313" key="4">
    <source>
        <dbReference type="Proteomes" id="UP000064967"/>
    </source>
</evidence>
<protein>
    <recommendedName>
        <fullName evidence="5">Lipoprotein</fullName>
    </recommendedName>
</protein>
<evidence type="ECO:0000256" key="2">
    <source>
        <dbReference type="SAM" id="SignalP"/>
    </source>
</evidence>
<feature type="signal peptide" evidence="2">
    <location>
        <begin position="1"/>
        <end position="22"/>
    </location>
</feature>
<feature type="compositionally biased region" description="Low complexity" evidence="1">
    <location>
        <begin position="50"/>
        <end position="74"/>
    </location>
</feature>
<keyword evidence="2" id="KW-0732">Signal</keyword>
<organism evidence="3 4">
    <name type="scientific">Labilithrix luteola</name>
    <dbReference type="NCBI Taxonomy" id="1391654"/>
    <lineage>
        <taxon>Bacteria</taxon>
        <taxon>Pseudomonadati</taxon>
        <taxon>Myxococcota</taxon>
        <taxon>Polyangia</taxon>
        <taxon>Polyangiales</taxon>
        <taxon>Labilitrichaceae</taxon>
        <taxon>Labilithrix</taxon>
    </lineage>
</organism>